<name>A0ABQ9GWP1_9NEOP</name>
<accession>A0ABQ9GWP1</accession>
<sequence length="162" mass="18629">MYPPYYRVKMTKESCYPSDINVTETHSEIKIQSLMDHIPLCKMQEEVLKTINDMKSLDTLVKWGCDGGEENKYSNKSLFTISMVLIHKYTGNDQSEKIIVWQNPSSSSTSYSCLIKFLFAKESMDVIMMEVDKMKEVAASLSPTKIIANEMEFLVKQHQYSA</sequence>
<dbReference type="Proteomes" id="UP001159363">
    <property type="component" value="Chromosome 7"/>
</dbReference>
<keyword evidence="2" id="KW-1185">Reference proteome</keyword>
<evidence type="ECO:0000313" key="1">
    <source>
        <dbReference type="EMBL" id="KAJ8876445.1"/>
    </source>
</evidence>
<reference evidence="1 2" key="1">
    <citation type="submission" date="2023-02" db="EMBL/GenBank/DDBJ databases">
        <title>LHISI_Scaffold_Assembly.</title>
        <authorList>
            <person name="Stuart O.P."/>
            <person name="Cleave R."/>
            <person name="Magrath M.J.L."/>
            <person name="Mikheyev A.S."/>
        </authorList>
    </citation>
    <scope>NUCLEOTIDE SEQUENCE [LARGE SCALE GENOMIC DNA]</scope>
    <source>
        <strain evidence="1">Daus_M_001</strain>
        <tissue evidence="1">Leg muscle</tissue>
    </source>
</reference>
<evidence type="ECO:0000313" key="2">
    <source>
        <dbReference type="Proteomes" id="UP001159363"/>
    </source>
</evidence>
<dbReference type="EMBL" id="JARBHB010000008">
    <property type="protein sequence ID" value="KAJ8876445.1"/>
    <property type="molecule type" value="Genomic_DNA"/>
</dbReference>
<comment type="caution">
    <text evidence="1">The sequence shown here is derived from an EMBL/GenBank/DDBJ whole genome shotgun (WGS) entry which is preliminary data.</text>
</comment>
<organism evidence="1 2">
    <name type="scientific">Dryococelus australis</name>
    <dbReference type="NCBI Taxonomy" id="614101"/>
    <lineage>
        <taxon>Eukaryota</taxon>
        <taxon>Metazoa</taxon>
        <taxon>Ecdysozoa</taxon>
        <taxon>Arthropoda</taxon>
        <taxon>Hexapoda</taxon>
        <taxon>Insecta</taxon>
        <taxon>Pterygota</taxon>
        <taxon>Neoptera</taxon>
        <taxon>Polyneoptera</taxon>
        <taxon>Phasmatodea</taxon>
        <taxon>Verophasmatodea</taxon>
        <taxon>Anareolatae</taxon>
        <taxon>Phasmatidae</taxon>
        <taxon>Eurycanthinae</taxon>
        <taxon>Dryococelus</taxon>
    </lineage>
</organism>
<proteinExistence type="predicted"/>
<gene>
    <name evidence="1" type="ORF">PR048_020890</name>
</gene>
<protein>
    <submittedName>
        <fullName evidence="1">Uncharacterized protein</fullName>
    </submittedName>
</protein>